<comment type="similarity">
    <text evidence="2">Belongs to the flagella basal body rod proteins family.</text>
</comment>
<dbReference type="RefSeq" id="WP_034419696.1">
    <property type="nucleotide sequence ID" value="NZ_CP045798.1"/>
</dbReference>
<feature type="domain" description="Flagellar basal body rod protein N-terminal" evidence="7">
    <location>
        <begin position="8"/>
        <end position="35"/>
    </location>
</feature>
<feature type="domain" description="Flagellar basal-body/hook protein C-terminal" evidence="8">
    <location>
        <begin position="102"/>
        <end position="144"/>
    </location>
</feature>
<evidence type="ECO:0000256" key="5">
    <source>
        <dbReference type="ARBA" id="ARBA00025933"/>
    </source>
</evidence>
<dbReference type="InterPro" id="IPR001444">
    <property type="entry name" value="Flag_bb_rod_N"/>
</dbReference>
<dbReference type="KEGG" id="tfr:BR63_05280"/>
<reference evidence="9 10" key="1">
    <citation type="journal article" date="2019" name="Front. Microbiol.">
        <title>Thermoanaerosceptrum fracticalcis gen. nov. sp. nov., a Novel Fumarate-Fermenting Microorganism From a Deep Fractured Carbonate Aquifer of the US Great Basin.</title>
        <authorList>
            <person name="Hamilton-Brehm S.D."/>
            <person name="Stewart L.E."/>
            <person name="Zavarin M."/>
            <person name="Caldwell M."/>
            <person name="Lawson P.A."/>
            <person name="Onstott T.C."/>
            <person name="Grzymski J."/>
            <person name="Neveux I."/>
            <person name="Lollar B.S."/>
            <person name="Russell C.E."/>
            <person name="Moser D.P."/>
        </authorList>
    </citation>
    <scope>NUCLEOTIDE SEQUENCE [LARGE SCALE GENOMIC DNA]</scope>
    <source>
        <strain evidence="9 10">DRI-13</strain>
    </source>
</reference>
<sequence length="149" mass="16464">MNLFNPLKISASGLSAERLRMDVISANIANANTTRSPQGGPYRRQVALLSPGMYNTNNFKKTLQNAMQNNFPYSGVRVEKIVTDPTPNKRVYDPKHPDASADGYVEYPNVDVMKEIVELITASRAYEANVTTLNATKNMALKTLEIGRG</sequence>
<dbReference type="OrthoDB" id="9794148at2"/>
<name>A0A7G6E122_THEFR</name>
<organism evidence="9 10">
    <name type="scientific">Thermanaerosceptrum fracticalcis</name>
    <dbReference type="NCBI Taxonomy" id="1712410"/>
    <lineage>
        <taxon>Bacteria</taxon>
        <taxon>Bacillati</taxon>
        <taxon>Bacillota</taxon>
        <taxon>Clostridia</taxon>
        <taxon>Eubacteriales</taxon>
        <taxon>Peptococcaceae</taxon>
        <taxon>Thermanaerosceptrum</taxon>
    </lineage>
</organism>
<comment type="subcellular location">
    <subcellularLocation>
        <location evidence="1 6">Bacterial flagellum basal body</location>
    </subcellularLocation>
</comment>
<keyword evidence="4 6" id="KW-0975">Bacterial flagellum</keyword>
<keyword evidence="9" id="KW-0966">Cell projection</keyword>
<evidence type="ECO:0000259" key="7">
    <source>
        <dbReference type="Pfam" id="PF00460"/>
    </source>
</evidence>
<dbReference type="PANTHER" id="PTHR30435:SF2">
    <property type="entry name" value="FLAGELLAR BASAL-BODY ROD PROTEIN FLGC"/>
    <property type="match status" value="1"/>
</dbReference>
<evidence type="ECO:0000256" key="4">
    <source>
        <dbReference type="ARBA" id="ARBA00023143"/>
    </source>
</evidence>
<accession>A0A7G6E122</accession>
<dbReference type="NCBIfam" id="TIGR01395">
    <property type="entry name" value="FlgC"/>
    <property type="match status" value="1"/>
</dbReference>
<evidence type="ECO:0000313" key="9">
    <source>
        <dbReference type="EMBL" id="QNB45776.1"/>
    </source>
</evidence>
<comment type="subunit">
    <text evidence="5 6">The basal body constitutes a major portion of the flagellar organelle and consists of four rings (L,P,S, and M) mounted on a central rod. The rod consists of about 26 subunits of FlgG in the distal portion, and FlgB, FlgC and FlgF are thought to build up the proximal portion of the rod with about 6 subunits each.</text>
</comment>
<dbReference type="GO" id="GO:0071978">
    <property type="term" value="P:bacterial-type flagellum-dependent swarming motility"/>
    <property type="evidence" value="ECO:0007669"/>
    <property type="project" value="TreeGrafter"/>
</dbReference>
<gene>
    <name evidence="9" type="primary">flgC</name>
    <name evidence="9" type="ORF">BR63_05280</name>
</gene>
<evidence type="ECO:0000259" key="8">
    <source>
        <dbReference type="Pfam" id="PF06429"/>
    </source>
</evidence>
<evidence type="ECO:0000256" key="1">
    <source>
        <dbReference type="ARBA" id="ARBA00004117"/>
    </source>
</evidence>
<dbReference type="InterPro" id="IPR010930">
    <property type="entry name" value="Flg_bb/hook_C_dom"/>
</dbReference>
<dbReference type="PANTHER" id="PTHR30435">
    <property type="entry name" value="FLAGELLAR PROTEIN"/>
    <property type="match status" value="1"/>
</dbReference>
<keyword evidence="9" id="KW-0969">Cilium</keyword>
<protein>
    <recommendedName>
        <fullName evidence="3 6">Flagellar basal-body rod protein FlgC</fullName>
    </recommendedName>
</protein>
<evidence type="ECO:0000256" key="6">
    <source>
        <dbReference type="RuleBase" id="RU362062"/>
    </source>
</evidence>
<dbReference type="GO" id="GO:0030694">
    <property type="term" value="C:bacterial-type flagellum basal body, rod"/>
    <property type="evidence" value="ECO:0007669"/>
    <property type="project" value="UniProtKB-UniRule"/>
</dbReference>
<dbReference type="InterPro" id="IPR019776">
    <property type="entry name" value="Flagellar_basal_body_rod_CS"/>
</dbReference>
<dbReference type="InterPro" id="IPR006299">
    <property type="entry name" value="FlgC"/>
</dbReference>
<dbReference type="Pfam" id="PF06429">
    <property type="entry name" value="Flg_bbr_C"/>
    <property type="match status" value="1"/>
</dbReference>
<keyword evidence="10" id="KW-1185">Reference proteome</keyword>
<evidence type="ECO:0000256" key="3">
    <source>
        <dbReference type="ARBA" id="ARBA00017941"/>
    </source>
</evidence>
<dbReference type="AlphaFoldDB" id="A0A7G6E122"/>
<proteinExistence type="inferred from homology"/>
<dbReference type="EMBL" id="CP045798">
    <property type="protein sequence ID" value="QNB45776.1"/>
    <property type="molecule type" value="Genomic_DNA"/>
</dbReference>
<evidence type="ECO:0000313" key="10">
    <source>
        <dbReference type="Proteomes" id="UP000515847"/>
    </source>
</evidence>
<dbReference type="Pfam" id="PF00460">
    <property type="entry name" value="Flg_bb_rod"/>
    <property type="match status" value="1"/>
</dbReference>
<evidence type="ECO:0000256" key="2">
    <source>
        <dbReference type="ARBA" id="ARBA00009677"/>
    </source>
</evidence>
<keyword evidence="9" id="KW-0282">Flagellum</keyword>
<dbReference type="PROSITE" id="PS00588">
    <property type="entry name" value="FLAGELLA_BB_ROD"/>
    <property type="match status" value="1"/>
</dbReference>
<dbReference type="Proteomes" id="UP000515847">
    <property type="component" value="Chromosome"/>
</dbReference>